<sequence>MILLKFRRISMDSWIKNLLVTLDEKLDEATKIKIMEACGADCPFTHLNDEKLMEIKKSSGNESEFLQKLSKEWRVIFENGNVYVVFDKCYCPLVNENPEGASKTLCYCTMGNLKKKFRLGLDRDVEIVMEKTVLAGDEECRFRVMV</sequence>
<evidence type="ECO:0000313" key="2">
    <source>
        <dbReference type="Proteomes" id="UP000019483"/>
    </source>
</evidence>
<proteinExistence type="predicted"/>
<dbReference type="Pfam" id="PF19641">
    <property type="entry name" value="DUF6144"/>
    <property type="match status" value="1"/>
</dbReference>
<protein>
    <recommendedName>
        <fullName evidence="3">Metanogen output domain-containing protein</fullName>
    </recommendedName>
</protein>
<evidence type="ECO:0008006" key="3">
    <source>
        <dbReference type="Google" id="ProtNLM"/>
    </source>
</evidence>
<dbReference type="InterPro" id="IPR046142">
    <property type="entry name" value="DUF6144"/>
</dbReference>
<name>W9DYR7_METTI</name>
<dbReference type="Proteomes" id="UP000019483">
    <property type="component" value="Unassembled WGS sequence"/>
</dbReference>
<accession>W9DYR7</accession>
<dbReference type="AlphaFoldDB" id="W9DYR7"/>
<evidence type="ECO:0000313" key="1">
    <source>
        <dbReference type="EMBL" id="ETA68857.1"/>
    </source>
</evidence>
<organism evidence="1 2">
    <name type="scientific">Methanolobus tindarius DSM 2278</name>
    <dbReference type="NCBI Taxonomy" id="1090322"/>
    <lineage>
        <taxon>Archaea</taxon>
        <taxon>Methanobacteriati</taxon>
        <taxon>Methanobacteriota</taxon>
        <taxon>Stenosarchaea group</taxon>
        <taxon>Methanomicrobia</taxon>
        <taxon>Methanosarcinales</taxon>
        <taxon>Methanosarcinaceae</taxon>
        <taxon>Methanolobus</taxon>
    </lineage>
</organism>
<comment type="caution">
    <text evidence="1">The sequence shown here is derived from an EMBL/GenBank/DDBJ whole genome shotgun (WGS) entry which is preliminary data.</text>
</comment>
<reference evidence="1 2" key="1">
    <citation type="submission" date="2013-08" db="EMBL/GenBank/DDBJ databases">
        <authorList>
            <consortium name="DOE Joint Genome Institute"/>
            <person name="Eisen J."/>
            <person name="Huntemann M."/>
            <person name="Han J."/>
            <person name="Chen A."/>
            <person name="Kyrpides N."/>
            <person name="Mavromatis K."/>
            <person name="Markowitz V."/>
            <person name="Palaniappan K."/>
            <person name="Ivanova N."/>
            <person name="Schaumberg A."/>
            <person name="Pati A."/>
            <person name="Liolios K."/>
            <person name="Nordberg H.P."/>
            <person name="Cantor M.N."/>
            <person name="Hua S.X."/>
            <person name="Woyke T."/>
        </authorList>
    </citation>
    <scope>NUCLEOTIDE SEQUENCE [LARGE SCALE GENOMIC DNA]</scope>
    <source>
        <strain evidence="1 2">DSM 2278</strain>
    </source>
</reference>
<dbReference type="EMBL" id="AZAJ01000001">
    <property type="protein sequence ID" value="ETA68857.1"/>
    <property type="molecule type" value="Genomic_DNA"/>
</dbReference>
<gene>
    <name evidence="1" type="ORF">MettiDRAFT_2343</name>
</gene>
<keyword evidence="2" id="KW-1185">Reference proteome</keyword>